<evidence type="ECO:0000313" key="1">
    <source>
        <dbReference type="EMBL" id="KAJ0025059.1"/>
    </source>
</evidence>
<gene>
    <name evidence="1" type="ORF">Pint_07354</name>
</gene>
<reference evidence="2" key="1">
    <citation type="journal article" date="2023" name="G3 (Bethesda)">
        <title>Genome assembly and association tests identify interacting loci associated with vigor, precocity, and sex in interspecific pistachio rootstocks.</title>
        <authorList>
            <person name="Palmer W."/>
            <person name="Jacygrad E."/>
            <person name="Sagayaradj S."/>
            <person name="Cavanaugh K."/>
            <person name="Han R."/>
            <person name="Bertier L."/>
            <person name="Beede B."/>
            <person name="Kafkas S."/>
            <person name="Golino D."/>
            <person name="Preece J."/>
            <person name="Michelmore R."/>
        </authorList>
    </citation>
    <scope>NUCLEOTIDE SEQUENCE [LARGE SCALE GENOMIC DNA]</scope>
</reference>
<keyword evidence="2" id="KW-1185">Reference proteome</keyword>
<comment type="caution">
    <text evidence="1">The sequence shown here is derived from an EMBL/GenBank/DDBJ whole genome shotgun (WGS) entry which is preliminary data.</text>
</comment>
<evidence type="ECO:0000313" key="2">
    <source>
        <dbReference type="Proteomes" id="UP001163603"/>
    </source>
</evidence>
<accession>A0ACC0XVZ5</accession>
<dbReference type="EMBL" id="CM047745">
    <property type="protein sequence ID" value="KAJ0025059.1"/>
    <property type="molecule type" value="Genomic_DNA"/>
</dbReference>
<protein>
    <submittedName>
        <fullName evidence="1">Uncharacterized protein</fullName>
    </submittedName>
</protein>
<proteinExistence type="predicted"/>
<organism evidence="1 2">
    <name type="scientific">Pistacia integerrima</name>
    <dbReference type="NCBI Taxonomy" id="434235"/>
    <lineage>
        <taxon>Eukaryota</taxon>
        <taxon>Viridiplantae</taxon>
        <taxon>Streptophyta</taxon>
        <taxon>Embryophyta</taxon>
        <taxon>Tracheophyta</taxon>
        <taxon>Spermatophyta</taxon>
        <taxon>Magnoliopsida</taxon>
        <taxon>eudicotyledons</taxon>
        <taxon>Gunneridae</taxon>
        <taxon>Pentapetalae</taxon>
        <taxon>rosids</taxon>
        <taxon>malvids</taxon>
        <taxon>Sapindales</taxon>
        <taxon>Anacardiaceae</taxon>
        <taxon>Pistacia</taxon>
    </lineage>
</organism>
<dbReference type="Proteomes" id="UP001163603">
    <property type="component" value="Chromosome 10"/>
</dbReference>
<sequence>MAHVKVATLFMILLLIVFSTLAYATPLELTFPDDAPTKTQLDTNAEHIDCEGVSEEMCLMRRTRIAHTDYIYT</sequence>
<name>A0ACC0XVZ5_9ROSI</name>